<evidence type="ECO:0000256" key="1">
    <source>
        <dbReference type="SAM" id="MobiDB-lite"/>
    </source>
</evidence>
<evidence type="ECO:0000313" key="2">
    <source>
        <dbReference type="EMBL" id="CAB3734199.1"/>
    </source>
</evidence>
<organism evidence="2 3">
    <name type="scientific">Paraburkholderia phenoliruptrix</name>
    <dbReference type="NCBI Taxonomy" id="252970"/>
    <lineage>
        <taxon>Bacteria</taxon>
        <taxon>Pseudomonadati</taxon>
        <taxon>Pseudomonadota</taxon>
        <taxon>Betaproteobacteria</taxon>
        <taxon>Burkholderiales</taxon>
        <taxon>Burkholderiaceae</taxon>
        <taxon>Paraburkholderia</taxon>
    </lineage>
</organism>
<sequence>MVTGLEFDTPILGTVRMGDVRPGEAGAQDELVHFDYFEVHTRRKNADGTWAKHALHEKLLNGQEGTGQGDGEHEPKKLREIPILLPYNNPDLLLTQQFEARRLSDGKRVCVGDGRQAIRIVDSNRSSEATCPGCDRCPFGNSADVFCQRRTSFIFRIDGQGDQFSVFVLHSAGKNTGQTLVAKLHAMYGAFGGKLVGIPMSLKMRNTASTDAIQGPVFYADLVLRGVNPIEAVKLAREHEKEQLDAGFDQQGLEAAMLELKKHSQFAPPEEFGQVRDFYAKDARRSSQEVASQHFAGAAVNSCDKLVEGQVEAGVLEADGASARWSAVEPAAGARERMRAAAAAAGRQSNTSPAAADGAPEEVKVSDERPKTLQLVQPTARHIAAAPVAPQAAGAAIPRVVATALSGIPEMPRANAVPAAF</sequence>
<evidence type="ECO:0000313" key="3">
    <source>
        <dbReference type="Proteomes" id="UP000494249"/>
    </source>
</evidence>
<proteinExistence type="predicted"/>
<dbReference type="InterPro" id="IPR043991">
    <property type="entry name" value="Gp3-like"/>
</dbReference>
<gene>
    <name evidence="2" type="ORF">LMG22037_05860</name>
</gene>
<name>A0A6J5CDS5_9BURK</name>
<accession>A0A6J5CDS5</accession>
<dbReference type="AlphaFoldDB" id="A0A6J5CDS5"/>
<protein>
    <submittedName>
        <fullName evidence="2">Uncharacterized protein</fullName>
    </submittedName>
</protein>
<dbReference type="Proteomes" id="UP000494249">
    <property type="component" value="Unassembled WGS sequence"/>
</dbReference>
<reference evidence="2 3" key="1">
    <citation type="submission" date="2020-04" db="EMBL/GenBank/DDBJ databases">
        <authorList>
            <person name="De Canck E."/>
        </authorList>
    </citation>
    <scope>NUCLEOTIDE SEQUENCE [LARGE SCALE GENOMIC DNA]</scope>
    <source>
        <strain evidence="2 3">LMG 22037</strain>
    </source>
</reference>
<dbReference type="RefSeq" id="WP_051224061.1">
    <property type="nucleotide sequence ID" value="NZ_CADFGL010000044.1"/>
</dbReference>
<dbReference type="Pfam" id="PF18897">
    <property type="entry name" value="Gp3-like"/>
    <property type="match status" value="1"/>
</dbReference>
<feature type="region of interest" description="Disordered" evidence="1">
    <location>
        <begin position="341"/>
        <end position="370"/>
    </location>
</feature>
<dbReference type="EMBL" id="CADIKB010000048">
    <property type="protein sequence ID" value="CAB3734199.1"/>
    <property type="molecule type" value="Genomic_DNA"/>
</dbReference>
<feature type="compositionally biased region" description="Basic and acidic residues" evidence="1">
    <location>
        <begin position="361"/>
        <end position="370"/>
    </location>
</feature>